<reference evidence="1" key="1">
    <citation type="submission" date="2021-01" db="EMBL/GenBank/DDBJ databases">
        <authorList>
            <person name="Corre E."/>
            <person name="Pelletier E."/>
            <person name="Niang G."/>
            <person name="Scheremetjew M."/>
            <person name="Finn R."/>
            <person name="Kale V."/>
            <person name="Holt S."/>
            <person name="Cochrane G."/>
            <person name="Meng A."/>
            <person name="Brown T."/>
            <person name="Cohen L."/>
        </authorList>
    </citation>
    <scope>NUCLEOTIDE SEQUENCE</scope>
    <source>
        <strain evidence="1">CCMP1594</strain>
    </source>
</reference>
<gene>
    <name evidence="1" type="ORF">EGYM00163_LOCUS29641</name>
</gene>
<dbReference type="AlphaFoldDB" id="A0A7S4LBI2"/>
<organism evidence="1">
    <name type="scientific">Eutreptiella gymnastica</name>
    <dbReference type="NCBI Taxonomy" id="73025"/>
    <lineage>
        <taxon>Eukaryota</taxon>
        <taxon>Discoba</taxon>
        <taxon>Euglenozoa</taxon>
        <taxon>Euglenida</taxon>
        <taxon>Spirocuta</taxon>
        <taxon>Euglenophyceae</taxon>
        <taxon>Eutreptiales</taxon>
        <taxon>Eutreptiaceae</taxon>
        <taxon>Eutreptiella</taxon>
    </lineage>
</organism>
<evidence type="ECO:0000313" key="1">
    <source>
        <dbReference type="EMBL" id="CAE0818473.1"/>
    </source>
</evidence>
<dbReference type="EMBL" id="HBJA01085126">
    <property type="protein sequence ID" value="CAE0818473.1"/>
    <property type="molecule type" value="Transcribed_RNA"/>
</dbReference>
<accession>A0A7S4LBI2</accession>
<name>A0A7S4LBI2_9EUGL</name>
<protein>
    <submittedName>
        <fullName evidence="1">Uncharacterized protein</fullName>
    </submittedName>
</protein>
<proteinExistence type="predicted"/>
<sequence length="108" mass="11663">MHQSSCPWRAWSLCPGPTRKVPSSEDYHEGNIPGSDHVLLILLLHSARPGAWANGGNPGLLALLPDTPPLGGWGGPLCSCSCHQWSVQRKLNKTELMLLSSFLIRGSP</sequence>